<reference evidence="1 2" key="1">
    <citation type="submission" date="2018-10" db="EMBL/GenBank/DDBJ databases">
        <title>Genome assembly for a Yunnan-Guizhou Plateau 3E fish, Anabarilius grahami (Regan), and its evolutionary and genetic applications.</title>
        <authorList>
            <person name="Jiang W."/>
        </authorList>
    </citation>
    <scope>NUCLEOTIDE SEQUENCE [LARGE SCALE GENOMIC DNA]</scope>
    <source>
        <strain evidence="1">AG-KIZ</strain>
        <tissue evidence="1">Muscle</tissue>
    </source>
</reference>
<dbReference type="EMBL" id="RJVU01049122">
    <property type="protein sequence ID" value="ROL42968.1"/>
    <property type="molecule type" value="Genomic_DNA"/>
</dbReference>
<proteinExistence type="predicted"/>
<gene>
    <name evidence="1" type="ORF">DPX16_11024</name>
</gene>
<organism evidence="1 2">
    <name type="scientific">Anabarilius grahami</name>
    <name type="common">Kanglang fish</name>
    <name type="synonym">Barilius grahami</name>
    <dbReference type="NCBI Taxonomy" id="495550"/>
    <lineage>
        <taxon>Eukaryota</taxon>
        <taxon>Metazoa</taxon>
        <taxon>Chordata</taxon>
        <taxon>Craniata</taxon>
        <taxon>Vertebrata</taxon>
        <taxon>Euteleostomi</taxon>
        <taxon>Actinopterygii</taxon>
        <taxon>Neopterygii</taxon>
        <taxon>Teleostei</taxon>
        <taxon>Ostariophysi</taxon>
        <taxon>Cypriniformes</taxon>
        <taxon>Xenocyprididae</taxon>
        <taxon>Xenocypridinae</taxon>
        <taxon>Xenocypridinae incertae sedis</taxon>
        <taxon>Anabarilius</taxon>
    </lineage>
</organism>
<protein>
    <submittedName>
        <fullName evidence="1">Uncharacterized protein</fullName>
    </submittedName>
</protein>
<dbReference type="AlphaFoldDB" id="A0A3N0YB35"/>
<name>A0A3N0YB35_ANAGA</name>
<sequence>MCVLTSVVDGETQHTVYHRQSCGTKQGQGSIRFTQGLIIVPAASPRTAQNVRVLPGNTLYARSTHFSVLTTQQGLLLTRPGTGIQPPHVLYTRIHQHMWIFKTQ</sequence>
<dbReference type="Proteomes" id="UP000281406">
    <property type="component" value="Unassembled WGS sequence"/>
</dbReference>
<keyword evidence="2" id="KW-1185">Reference proteome</keyword>
<comment type="caution">
    <text evidence="1">The sequence shown here is derived from an EMBL/GenBank/DDBJ whole genome shotgun (WGS) entry which is preliminary data.</text>
</comment>
<accession>A0A3N0YB35</accession>
<evidence type="ECO:0000313" key="1">
    <source>
        <dbReference type="EMBL" id="ROL42968.1"/>
    </source>
</evidence>
<evidence type="ECO:0000313" key="2">
    <source>
        <dbReference type="Proteomes" id="UP000281406"/>
    </source>
</evidence>